<organism evidence="1 2">
    <name type="scientific">Paraburkholderia phymatum</name>
    <dbReference type="NCBI Taxonomy" id="148447"/>
    <lineage>
        <taxon>Bacteria</taxon>
        <taxon>Pseudomonadati</taxon>
        <taxon>Pseudomonadota</taxon>
        <taxon>Betaproteobacteria</taxon>
        <taxon>Burkholderiales</taxon>
        <taxon>Burkholderiaceae</taxon>
        <taxon>Paraburkholderia</taxon>
    </lineage>
</organism>
<comment type="caution">
    <text evidence="1">The sequence shown here is derived from an EMBL/GenBank/DDBJ whole genome shotgun (WGS) entry which is preliminary data.</text>
</comment>
<dbReference type="Proteomes" id="UP001558850">
    <property type="component" value="Unassembled WGS sequence"/>
</dbReference>
<reference evidence="1" key="1">
    <citation type="submission" date="2024-07" db="EMBL/GenBank/DDBJ databases">
        <title>A survey of Mimosa microsymbionts across Brazilian biomes reveals a high diversity of Paraburkholderia nodulating endemic species, but also that Cupriavidus is common as a symbiont of widespread species.</title>
        <authorList>
            <person name="Rouws L."/>
            <person name="Barauna A."/>
            <person name="Beukes C."/>
            <person name="Rouws J.R.C."/>
            <person name="De Faria S.M."/>
            <person name="Gross E."/>
            <person name="Bueno Dos Reis Junior F."/>
            <person name="Simon M.F."/>
            <person name="Maluk M."/>
            <person name="Odee D.W."/>
            <person name="Kenicer G."/>
            <person name="Young J.P.W."/>
            <person name="Reis V.M."/>
            <person name="Zilli J."/>
            <person name="James E.K."/>
        </authorList>
    </citation>
    <scope>NUCLEOTIDE SEQUENCE</scope>
    <source>
        <strain evidence="1">EG181B</strain>
    </source>
</reference>
<sequence length="84" mass="9332">MQGRRVYDKAPHELEPGDYGRWDADKGNWYACVPDGKLANLTAHAVVEHEDGSITVSPSILVTQSGESPPEWHGFLERGAWRSV</sequence>
<evidence type="ECO:0000313" key="1">
    <source>
        <dbReference type="EMBL" id="MEX3933245.1"/>
    </source>
</evidence>
<evidence type="ECO:0000313" key="2">
    <source>
        <dbReference type="Proteomes" id="UP001558850"/>
    </source>
</evidence>
<protein>
    <submittedName>
        <fullName evidence="1">Uncharacterized protein</fullName>
    </submittedName>
</protein>
<proteinExistence type="predicted"/>
<name>A0ACC6U170_9BURK</name>
<keyword evidence="2" id="KW-1185">Reference proteome</keyword>
<accession>A0ACC6U170</accession>
<gene>
    <name evidence="1" type="ORF">AB4Y32_15830</name>
</gene>
<dbReference type="EMBL" id="JBFRCH010000007">
    <property type="protein sequence ID" value="MEX3933245.1"/>
    <property type="molecule type" value="Genomic_DNA"/>
</dbReference>